<evidence type="ECO:0000313" key="4">
    <source>
        <dbReference type="Proteomes" id="UP000644167"/>
    </source>
</evidence>
<organism evidence="3 4">
    <name type="scientific">Marinomonas foliarum</name>
    <dbReference type="NCBI Taxonomy" id="491950"/>
    <lineage>
        <taxon>Bacteria</taxon>
        <taxon>Pseudomonadati</taxon>
        <taxon>Pseudomonadota</taxon>
        <taxon>Gammaproteobacteria</taxon>
        <taxon>Oceanospirillales</taxon>
        <taxon>Oceanospirillaceae</taxon>
        <taxon>Marinomonas</taxon>
    </lineage>
</organism>
<keyword evidence="1 2" id="KW-0472">Membrane</keyword>
<dbReference type="PIRSF" id="PIRSF016789">
    <property type="entry name" value="DUF454"/>
    <property type="match status" value="1"/>
</dbReference>
<evidence type="ECO:0000256" key="1">
    <source>
        <dbReference type="PIRNR" id="PIRNR016789"/>
    </source>
</evidence>
<proteinExistence type="predicted"/>
<feature type="transmembrane region" description="Helical" evidence="2">
    <location>
        <begin position="7"/>
        <end position="28"/>
    </location>
</feature>
<keyword evidence="1" id="KW-0997">Cell inner membrane</keyword>
<keyword evidence="1" id="KW-1003">Cell membrane</keyword>
<evidence type="ECO:0000313" key="3">
    <source>
        <dbReference type="EMBL" id="QRV25699.1"/>
    </source>
</evidence>
<dbReference type="EMBL" id="CP070273">
    <property type="protein sequence ID" value="QRV25699.1"/>
    <property type="molecule type" value="Genomic_DNA"/>
</dbReference>
<dbReference type="Pfam" id="PF04304">
    <property type="entry name" value="DUF454"/>
    <property type="match status" value="1"/>
</dbReference>
<comment type="subcellular location">
    <subcellularLocation>
        <location evidence="1">Cell inner membrane</location>
        <topology evidence="1">Multi-pass membrane protein</topology>
    </subcellularLocation>
</comment>
<sequence>MQGKRILYLMLGWFSLITGIIGIFLPLLPTTPLVLLAAWCFSKSSVRFHTWLIEHKFFGPIINDWQSSDGIPKKARNRAIIFMWAGMAISIFIVSRIWATIGLVFIGLCVTTYLLRLPLRSESKNIAEEKDEEA</sequence>
<dbReference type="PANTHER" id="PTHR35813:SF1">
    <property type="entry name" value="INNER MEMBRANE PROTEIN YBAN"/>
    <property type="match status" value="1"/>
</dbReference>
<name>A0ABX7IUD4_9GAMM</name>
<dbReference type="PANTHER" id="PTHR35813">
    <property type="entry name" value="INNER MEMBRANE PROTEIN YBAN"/>
    <property type="match status" value="1"/>
</dbReference>
<accession>A0ABX7IUD4</accession>
<keyword evidence="4" id="KW-1185">Reference proteome</keyword>
<feature type="transmembrane region" description="Helical" evidence="2">
    <location>
        <begin position="82"/>
        <end position="115"/>
    </location>
</feature>
<dbReference type="InterPro" id="IPR007401">
    <property type="entry name" value="DUF454"/>
</dbReference>
<keyword evidence="2" id="KW-1133">Transmembrane helix</keyword>
<protein>
    <recommendedName>
        <fullName evidence="1">Inner membrane protein</fullName>
    </recommendedName>
</protein>
<gene>
    <name evidence="3" type="ORF">JSY38_03480</name>
</gene>
<reference evidence="3 4" key="1">
    <citation type="submission" date="2021-02" db="EMBL/GenBank/DDBJ databases">
        <title>The genome of Marinomonas foliarum JZW.</title>
        <authorList>
            <person name="Sun M."/>
        </authorList>
    </citation>
    <scope>NUCLEOTIDE SEQUENCE [LARGE SCALE GENOMIC DNA]</scope>
    <source>
        <strain evidence="3 4">JZW</strain>
    </source>
</reference>
<dbReference type="Proteomes" id="UP000644167">
    <property type="component" value="Chromosome"/>
</dbReference>
<evidence type="ECO:0000256" key="2">
    <source>
        <dbReference type="SAM" id="Phobius"/>
    </source>
</evidence>
<keyword evidence="2" id="KW-0812">Transmembrane</keyword>